<sequence>MRSFMPTQHREQRQCVTVLVRYRAPTVATGSGNNGKDGRRVPGISRSFSRAARPVKSHQPSVAPLSGPERIRWHGPSGCGWCAGGQREGDHRDAAPAADRQDGGCTTAAAVSQPRLTLEPASNPAGVVRFPLRARVTGVLPATCWQSSSLPEVSACVPEQTLRPRSLLRARRPRVAAPPSPTRSAVARGRDTNAVGVSAEGRGNGLNFLAFFLLWPLCRCPTRPRGPQRVPWRRGGGTPADSMTMMTEQPRFLTCAAAALSRGLGKPIRYYARSPVHLGSIVGGPSWN</sequence>
<comment type="caution">
    <text evidence="1">The sequence shown here is derived from an EMBL/GenBank/DDBJ whole genome shotgun (WGS) entry which is preliminary data.</text>
</comment>
<accession>A0ACC4DM38</accession>
<name>A0ACC4DM38_PURLI</name>
<gene>
    <name evidence="1" type="ORF">ACCO45_009758</name>
</gene>
<reference evidence="1" key="1">
    <citation type="submission" date="2024-12" db="EMBL/GenBank/DDBJ databases">
        <title>Comparative genomics and development of molecular markers within Purpureocillium lilacinum and among Purpureocillium species.</title>
        <authorList>
            <person name="Yeh Z.-Y."/>
            <person name="Ni N.-T."/>
            <person name="Lo P.-H."/>
            <person name="Mushyakhwo K."/>
            <person name="Lin C.-F."/>
            <person name="Nai Y.-S."/>
        </authorList>
    </citation>
    <scope>NUCLEOTIDE SEQUENCE</scope>
    <source>
        <strain evidence="1">NCHU-NPUST-175</strain>
    </source>
</reference>
<evidence type="ECO:0000313" key="1">
    <source>
        <dbReference type="EMBL" id="KAL3956912.1"/>
    </source>
</evidence>
<evidence type="ECO:0000313" key="2">
    <source>
        <dbReference type="Proteomes" id="UP001638806"/>
    </source>
</evidence>
<protein>
    <submittedName>
        <fullName evidence="1">Uncharacterized protein</fullName>
    </submittedName>
</protein>
<dbReference type="Proteomes" id="UP001638806">
    <property type="component" value="Unassembled WGS sequence"/>
</dbReference>
<proteinExistence type="predicted"/>
<organism evidence="1 2">
    <name type="scientific">Purpureocillium lilacinum</name>
    <name type="common">Paecilomyces lilacinus</name>
    <dbReference type="NCBI Taxonomy" id="33203"/>
    <lineage>
        <taxon>Eukaryota</taxon>
        <taxon>Fungi</taxon>
        <taxon>Dikarya</taxon>
        <taxon>Ascomycota</taxon>
        <taxon>Pezizomycotina</taxon>
        <taxon>Sordariomycetes</taxon>
        <taxon>Hypocreomycetidae</taxon>
        <taxon>Hypocreales</taxon>
        <taxon>Ophiocordycipitaceae</taxon>
        <taxon>Purpureocillium</taxon>
    </lineage>
</organism>
<keyword evidence="2" id="KW-1185">Reference proteome</keyword>
<dbReference type="EMBL" id="JBGNUJ010000008">
    <property type="protein sequence ID" value="KAL3956912.1"/>
    <property type="molecule type" value="Genomic_DNA"/>
</dbReference>